<dbReference type="GO" id="GO:0005886">
    <property type="term" value="C:plasma membrane"/>
    <property type="evidence" value="ECO:0007669"/>
    <property type="project" value="UniProtKB-SubCell"/>
</dbReference>
<dbReference type="Pfam" id="PF13567">
    <property type="entry name" value="DUF4131"/>
    <property type="match status" value="1"/>
</dbReference>
<dbReference type="Proteomes" id="UP000199572">
    <property type="component" value="Unassembled WGS sequence"/>
</dbReference>
<reference evidence="9 10" key="1">
    <citation type="submission" date="2016-10" db="EMBL/GenBank/DDBJ databases">
        <authorList>
            <person name="de Groot N.N."/>
        </authorList>
    </citation>
    <scope>NUCLEOTIDE SEQUENCE [LARGE SCALE GENOMIC DNA]</scope>
    <source>
        <strain evidence="9 10">DSM 18610</strain>
    </source>
</reference>
<evidence type="ECO:0000259" key="7">
    <source>
        <dbReference type="Pfam" id="PF03772"/>
    </source>
</evidence>
<dbReference type="PANTHER" id="PTHR30619">
    <property type="entry name" value="DNA INTERNALIZATION/COMPETENCE PROTEIN COMEC/REC2"/>
    <property type="match status" value="1"/>
</dbReference>
<feature type="transmembrane region" description="Helical" evidence="6">
    <location>
        <begin position="7"/>
        <end position="25"/>
    </location>
</feature>
<dbReference type="Pfam" id="PF03772">
    <property type="entry name" value="Competence"/>
    <property type="match status" value="1"/>
</dbReference>
<evidence type="ECO:0000313" key="9">
    <source>
        <dbReference type="EMBL" id="SER78314.1"/>
    </source>
</evidence>
<dbReference type="InterPro" id="IPR025405">
    <property type="entry name" value="DUF4131"/>
</dbReference>
<feature type="transmembrane region" description="Helical" evidence="6">
    <location>
        <begin position="31"/>
        <end position="50"/>
    </location>
</feature>
<dbReference type="RefSeq" id="WP_090885280.1">
    <property type="nucleotide sequence ID" value="NZ_FOGG01000016.1"/>
</dbReference>
<feature type="transmembrane region" description="Helical" evidence="6">
    <location>
        <begin position="421"/>
        <end position="451"/>
    </location>
</feature>
<feature type="domain" description="ComEC/Rec2-related protein" evidence="7">
    <location>
        <begin position="239"/>
        <end position="494"/>
    </location>
</feature>
<gene>
    <name evidence="9" type="ORF">SAMN04488023_11661</name>
</gene>
<dbReference type="InterPro" id="IPR004477">
    <property type="entry name" value="ComEC_N"/>
</dbReference>
<evidence type="ECO:0000256" key="6">
    <source>
        <dbReference type="SAM" id="Phobius"/>
    </source>
</evidence>
<dbReference type="InterPro" id="IPR052159">
    <property type="entry name" value="Competence_DNA_uptake"/>
</dbReference>
<feature type="transmembrane region" description="Helical" evidence="6">
    <location>
        <begin position="364"/>
        <end position="384"/>
    </location>
</feature>
<feature type="transmembrane region" description="Helical" evidence="6">
    <location>
        <begin position="293"/>
        <end position="309"/>
    </location>
</feature>
<sequence length="496" mass="56942">MFKAEYIFVRILVPFVIGIGLAYFLQSDRYFWVFALIHLIALSFLIVANLKYQQLSLYRFKGTIGVVFLLLFFSLGALICLMNCQSMQKDYFGKKQYTALKIWITDEPQITNHISRFKGRVTMAYQGHKCEQVSGTLLIAIKLDSTEVMPYQYGEELVISCSALPVEPPYNPAEFDFQSWLANQNIYLQAFVKHKQVIKTNKNVGNTLVQFALQLWKNQINKYRNLIKNDEAFAVASTLILGYRADLSNQTLAAYTKTGTIHALSVSGAHVAIIYVVINFLLSFMDRRKNLKILKLILICTIIWNYALITGLSPSVIRSAIMITVFMVCKTFAKTGNSYNILAFSAFLQLIYNPFLLWDVGFQLSYLAVFGLLYLQPKIYNWFFIRHKWLDKLWNFIALSLAAQMVSFPLSLYYFHQFPVYFLLANLFISLPLVVMMYLGIIILIPGMGFLSPILEWIINSTNLILKWMANLPFATISSVWISFPQFILLSLALSL</sequence>
<feature type="transmembrane region" description="Helical" evidence="6">
    <location>
        <begin position="472"/>
        <end position="494"/>
    </location>
</feature>
<proteinExistence type="predicted"/>
<dbReference type="NCBIfam" id="TIGR00360">
    <property type="entry name" value="ComEC_N-term"/>
    <property type="match status" value="1"/>
</dbReference>
<dbReference type="STRING" id="390241.SAMN04488023_11661"/>
<keyword evidence="2" id="KW-1003">Cell membrane</keyword>
<keyword evidence="10" id="KW-1185">Reference proteome</keyword>
<protein>
    <submittedName>
        <fullName evidence="9">Competence protein ComEC</fullName>
    </submittedName>
</protein>
<evidence type="ECO:0000256" key="4">
    <source>
        <dbReference type="ARBA" id="ARBA00022989"/>
    </source>
</evidence>
<evidence type="ECO:0000256" key="5">
    <source>
        <dbReference type="ARBA" id="ARBA00023136"/>
    </source>
</evidence>
<dbReference type="OrthoDB" id="9761531at2"/>
<evidence type="ECO:0000259" key="8">
    <source>
        <dbReference type="Pfam" id="PF13567"/>
    </source>
</evidence>
<dbReference type="AlphaFoldDB" id="A0A1H9S048"/>
<organism evidence="9 10">
    <name type="scientific">Pedobacter rhizosphaerae</name>
    <dbReference type="NCBI Taxonomy" id="390241"/>
    <lineage>
        <taxon>Bacteria</taxon>
        <taxon>Pseudomonadati</taxon>
        <taxon>Bacteroidota</taxon>
        <taxon>Sphingobacteriia</taxon>
        <taxon>Sphingobacteriales</taxon>
        <taxon>Sphingobacteriaceae</taxon>
        <taxon>Pedobacter</taxon>
    </lineage>
</organism>
<feature type="transmembrane region" description="Helical" evidence="6">
    <location>
        <begin position="261"/>
        <end position="281"/>
    </location>
</feature>
<feature type="transmembrane region" description="Helical" evidence="6">
    <location>
        <begin position="340"/>
        <end position="358"/>
    </location>
</feature>
<evidence type="ECO:0000256" key="1">
    <source>
        <dbReference type="ARBA" id="ARBA00004651"/>
    </source>
</evidence>
<keyword evidence="5 6" id="KW-0472">Membrane</keyword>
<evidence type="ECO:0000313" key="10">
    <source>
        <dbReference type="Proteomes" id="UP000199572"/>
    </source>
</evidence>
<feature type="transmembrane region" description="Helical" evidence="6">
    <location>
        <begin position="396"/>
        <end position="415"/>
    </location>
</feature>
<accession>A0A1H9S048</accession>
<feature type="transmembrane region" description="Helical" evidence="6">
    <location>
        <begin position="62"/>
        <end position="79"/>
    </location>
</feature>
<dbReference type="PANTHER" id="PTHR30619:SF1">
    <property type="entry name" value="RECOMBINATION PROTEIN 2"/>
    <property type="match status" value="1"/>
</dbReference>
<keyword evidence="3 6" id="KW-0812">Transmembrane</keyword>
<dbReference type="EMBL" id="FOGG01000016">
    <property type="protein sequence ID" value="SER78314.1"/>
    <property type="molecule type" value="Genomic_DNA"/>
</dbReference>
<keyword evidence="4 6" id="KW-1133">Transmembrane helix</keyword>
<evidence type="ECO:0000256" key="2">
    <source>
        <dbReference type="ARBA" id="ARBA00022475"/>
    </source>
</evidence>
<name>A0A1H9S048_9SPHI</name>
<feature type="domain" description="DUF4131" evidence="8">
    <location>
        <begin position="32"/>
        <end position="196"/>
    </location>
</feature>
<evidence type="ECO:0000256" key="3">
    <source>
        <dbReference type="ARBA" id="ARBA00022692"/>
    </source>
</evidence>
<comment type="subcellular location">
    <subcellularLocation>
        <location evidence="1">Cell membrane</location>
        <topology evidence="1">Multi-pass membrane protein</topology>
    </subcellularLocation>
</comment>